<organism evidence="5 6">
    <name type="scientific">Neiella litorisoli</name>
    <dbReference type="NCBI Taxonomy" id="2771431"/>
    <lineage>
        <taxon>Bacteria</taxon>
        <taxon>Pseudomonadati</taxon>
        <taxon>Pseudomonadota</taxon>
        <taxon>Gammaproteobacteria</taxon>
        <taxon>Alteromonadales</taxon>
        <taxon>Echinimonadaceae</taxon>
        <taxon>Neiella</taxon>
    </lineage>
</organism>
<evidence type="ECO:0000313" key="5">
    <source>
        <dbReference type="EMBL" id="MBD1388863.1"/>
    </source>
</evidence>
<feature type="repeat" description="TPR" evidence="4">
    <location>
        <begin position="41"/>
        <end position="74"/>
    </location>
</feature>
<evidence type="ECO:0000256" key="2">
    <source>
        <dbReference type="ARBA" id="ARBA00022737"/>
    </source>
</evidence>
<dbReference type="Pfam" id="PF13469">
    <property type="entry name" value="Sulfotransfer_3"/>
    <property type="match status" value="1"/>
</dbReference>
<dbReference type="Proteomes" id="UP000638014">
    <property type="component" value="Unassembled WGS sequence"/>
</dbReference>
<evidence type="ECO:0000256" key="1">
    <source>
        <dbReference type="ARBA" id="ARBA00022679"/>
    </source>
</evidence>
<dbReference type="Gene3D" id="3.40.50.300">
    <property type="entry name" value="P-loop containing nucleotide triphosphate hydrolases"/>
    <property type="match status" value="1"/>
</dbReference>
<comment type="caution">
    <text evidence="5">The sequence shown here is derived from an EMBL/GenBank/DDBJ whole genome shotgun (WGS) entry which is preliminary data.</text>
</comment>
<keyword evidence="2" id="KW-0677">Repeat</keyword>
<sequence>MSSIPSIEQLHKAAQQALNQQNFKAAHQFCLQVLQQQPEHADSYFLLAMIAASMQQLTKALELVERALALAPKTAEYQAQHARILAQLNRPSEASQSAELARKWVSDNDALTLDTIGVVFSRVGQHQLAAELFRRVCALRPKQPSYWFNLAASARFNGDFDEARQAYERVISLNPNHYPAHSSLTDLGGISESHNHIDRLTKTKANCHSVDGHVHLGHALLKEHEALGQYDQAFTALSEANERKKQQLNYQSSDDQALFDAMIEAFEHRASHSSNGDPNDEAIFITGMPRSGTTLVDRIISNHSKVTTAGELQNFGVELKRACATQSNRVLDPPTISKACQLDLAAIGKRYIDSTRPQTGQTAHFTDKMPLNFFYLGFIAEALPNAKLIWLDRNPMDTCISNFRQLFALNFSYYNYSYDLLDTGRYYLQFRRLMDFWQQRLGERLLRIEYESLVASPDSEIRRILNHCGLDFEPQCVNFHLNQAPVSTASAVQVRQPINSDSIGRWRRYDQQTKALQQLLRQGGLTIE</sequence>
<feature type="repeat" description="TPR" evidence="4">
    <location>
        <begin position="110"/>
        <end position="143"/>
    </location>
</feature>
<dbReference type="SMART" id="SM00028">
    <property type="entry name" value="TPR"/>
    <property type="match status" value="4"/>
</dbReference>
<dbReference type="Pfam" id="PF07719">
    <property type="entry name" value="TPR_2"/>
    <property type="match status" value="1"/>
</dbReference>
<evidence type="ECO:0000256" key="3">
    <source>
        <dbReference type="ARBA" id="ARBA00022803"/>
    </source>
</evidence>
<dbReference type="RefSeq" id="WP_191143963.1">
    <property type="nucleotide sequence ID" value="NZ_JACXAF010000005.1"/>
</dbReference>
<accession>A0A8J6UIQ7</accession>
<gene>
    <name evidence="5" type="ORF">IC617_05435</name>
</gene>
<keyword evidence="3 4" id="KW-0802">TPR repeat</keyword>
<proteinExistence type="predicted"/>
<dbReference type="GO" id="GO:0008476">
    <property type="term" value="F:protein-tyrosine sulfotransferase activity"/>
    <property type="evidence" value="ECO:0007669"/>
    <property type="project" value="InterPro"/>
</dbReference>
<name>A0A8J6UIQ7_9GAMM</name>
<dbReference type="EMBL" id="JACXAF010000005">
    <property type="protein sequence ID" value="MBD1388863.1"/>
    <property type="molecule type" value="Genomic_DNA"/>
</dbReference>
<dbReference type="InterPro" id="IPR026634">
    <property type="entry name" value="TPST-like"/>
</dbReference>
<dbReference type="SUPFAM" id="SSF48452">
    <property type="entry name" value="TPR-like"/>
    <property type="match status" value="1"/>
</dbReference>
<feature type="repeat" description="TPR" evidence="4">
    <location>
        <begin position="144"/>
        <end position="177"/>
    </location>
</feature>
<dbReference type="InterPro" id="IPR013105">
    <property type="entry name" value="TPR_2"/>
</dbReference>
<keyword evidence="1" id="KW-0808">Transferase</keyword>
<dbReference type="InterPro" id="IPR019734">
    <property type="entry name" value="TPR_rpt"/>
</dbReference>
<dbReference type="SUPFAM" id="SSF52540">
    <property type="entry name" value="P-loop containing nucleoside triphosphate hydrolases"/>
    <property type="match status" value="1"/>
</dbReference>
<dbReference type="PANTHER" id="PTHR12788">
    <property type="entry name" value="PROTEIN-TYROSINE SULFOTRANSFERASE 2"/>
    <property type="match status" value="1"/>
</dbReference>
<evidence type="ECO:0000313" key="6">
    <source>
        <dbReference type="Proteomes" id="UP000638014"/>
    </source>
</evidence>
<protein>
    <submittedName>
        <fullName evidence="5">Sulfotransferase</fullName>
    </submittedName>
</protein>
<dbReference type="Gene3D" id="1.25.40.10">
    <property type="entry name" value="Tetratricopeptide repeat domain"/>
    <property type="match status" value="2"/>
</dbReference>
<dbReference type="AlphaFoldDB" id="A0A8J6UIQ7"/>
<evidence type="ECO:0000256" key="4">
    <source>
        <dbReference type="PROSITE-ProRule" id="PRU00339"/>
    </source>
</evidence>
<dbReference type="PANTHER" id="PTHR12788:SF10">
    <property type="entry name" value="PROTEIN-TYROSINE SULFOTRANSFERASE"/>
    <property type="match status" value="1"/>
</dbReference>
<reference evidence="5" key="1">
    <citation type="submission" date="2020-09" db="EMBL/GenBank/DDBJ databases">
        <title>A novel bacterium of genus Neiella, isolated from South China Sea.</title>
        <authorList>
            <person name="Huang H."/>
            <person name="Mo K."/>
            <person name="Hu Y."/>
        </authorList>
    </citation>
    <scope>NUCLEOTIDE SEQUENCE</scope>
    <source>
        <strain evidence="5">HB171785</strain>
    </source>
</reference>
<dbReference type="Pfam" id="PF14559">
    <property type="entry name" value="TPR_19"/>
    <property type="match status" value="1"/>
</dbReference>
<dbReference type="InterPro" id="IPR027417">
    <property type="entry name" value="P-loop_NTPase"/>
</dbReference>
<dbReference type="InterPro" id="IPR011990">
    <property type="entry name" value="TPR-like_helical_dom_sf"/>
</dbReference>
<dbReference type="PROSITE" id="PS50005">
    <property type="entry name" value="TPR"/>
    <property type="match status" value="3"/>
</dbReference>
<keyword evidence="6" id="KW-1185">Reference proteome</keyword>